<feature type="transmembrane region" description="Helical" evidence="1">
    <location>
        <begin position="20"/>
        <end position="40"/>
    </location>
</feature>
<dbReference type="AlphaFoldDB" id="A0A4V3IXN4"/>
<organism evidence="2 3">
    <name type="scientific">Cryobacterium lactosi</name>
    <dbReference type="NCBI Taxonomy" id="1259202"/>
    <lineage>
        <taxon>Bacteria</taxon>
        <taxon>Bacillati</taxon>
        <taxon>Actinomycetota</taxon>
        <taxon>Actinomycetes</taxon>
        <taxon>Micrococcales</taxon>
        <taxon>Microbacteriaceae</taxon>
        <taxon>Cryobacterium</taxon>
    </lineage>
</organism>
<feature type="transmembrane region" description="Helical" evidence="1">
    <location>
        <begin position="107"/>
        <end position="127"/>
    </location>
</feature>
<feature type="transmembrane region" description="Helical" evidence="1">
    <location>
        <begin position="79"/>
        <end position="101"/>
    </location>
</feature>
<reference evidence="2 3" key="1">
    <citation type="submission" date="2019-03" db="EMBL/GenBank/DDBJ databases">
        <title>Genomics of glacier-inhabiting Cryobacterium strains.</title>
        <authorList>
            <person name="Liu Q."/>
            <person name="Xin Y.-H."/>
        </authorList>
    </citation>
    <scope>NUCLEOTIDE SEQUENCE [LARGE SCALE GENOMIC DNA]</scope>
    <source>
        <strain evidence="2 3">Sr59</strain>
    </source>
</reference>
<dbReference type="EMBL" id="SOHM01000020">
    <property type="protein sequence ID" value="TFD90806.1"/>
    <property type="molecule type" value="Genomic_DNA"/>
</dbReference>
<keyword evidence="1" id="KW-0472">Membrane</keyword>
<dbReference type="Proteomes" id="UP000298468">
    <property type="component" value="Unassembled WGS sequence"/>
</dbReference>
<evidence type="ECO:0000313" key="2">
    <source>
        <dbReference type="EMBL" id="TFD90806.1"/>
    </source>
</evidence>
<gene>
    <name evidence="2" type="ORF">E3T61_09845</name>
</gene>
<protein>
    <submittedName>
        <fullName evidence="2">Uncharacterized protein</fullName>
    </submittedName>
</protein>
<evidence type="ECO:0000313" key="3">
    <source>
        <dbReference type="Proteomes" id="UP000298468"/>
    </source>
</evidence>
<dbReference type="RefSeq" id="WP_134640693.1">
    <property type="nucleotide sequence ID" value="NZ_SOHM01000020.1"/>
</dbReference>
<keyword evidence="1" id="KW-1133">Transmembrane helix</keyword>
<comment type="caution">
    <text evidence="2">The sequence shown here is derived from an EMBL/GenBank/DDBJ whole genome shotgun (WGS) entry which is preliminary data.</text>
</comment>
<feature type="transmembrane region" description="Helical" evidence="1">
    <location>
        <begin position="46"/>
        <end position="67"/>
    </location>
</feature>
<sequence>MSVVSNSRNTGRSDQPQNDLWYYLVMGAAFAGTVIAASVLPAGFNGLAFTGLLVVIAVAEGLARRFGVSSFIPRSGRSGWTFFIVVVAMIAVSGVLVMTVVRPNDVVWLAWTLAGLNVVVFVGGWIARGHFNRSRAVRAL</sequence>
<name>A0A4V3IXN4_9MICO</name>
<accession>A0A4V3IXN4</accession>
<keyword evidence="3" id="KW-1185">Reference proteome</keyword>
<proteinExistence type="predicted"/>
<evidence type="ECO:0000256" key="1">
    <source>
        <dbReference type="SAM" id="Phobius"/>
    </source>
</evidence>
<keyword evidence="1" id="KW-0812">Transmembrane</keyword>